<dbReference type="InterPro" id="IPR023213">
    <property type="entry name" value="CAT-like_dom_sf"/>
</dbReference>
<sequence>MRRPATRKEEALWLLEKFVPGTGVNNLSVVFQVDGELEPAAVRETLDHLLARHAVLRTVFDDDGGLWARTLEPGRARVELEEAASAGGPVAEELRPFIAEPFRQDGSLLVRARLLGRADGDVLCVAVHHSVFDGLSAQLFLGEFTALYEAFVSGHRPPPELRDEVPAWREPEAGEGAAAYWREQLAGFRADGLGLANERQGGAVTTLAGDEVTVRLAPGVKEVVARLQRELRAPEAVVLLAAYYLLLAAHGAGPDLTVGSPVSLRDRGAQGALGYHINVLTLRLAVDAGESFRELVARARKVFLGGMTHAAHPVDELLSTVGRSDAAWRNLLFRHVFNYAPLAAPADFALDGQRATQLTVENGSSKFDLEFFVTAHPDALTVRAAYCTEVFERADVELMVRRYEELLLALGEDPDRPVGGVPVWCERDRRAVGAANTTGREVPWPTVAAAVARAVAGDPDAVAVEDGERRVTRGELWAAAEATRALLADEGVGAGDVVALAGRRGAETAAAVLGVWLAGAAYLPVDPDHPEQRIAYQLTDSGAKVVLAGPGVTVPGEGRKVLPVPGIPEAAGALPDPAAVAALAGSGDLAYLIYTSGSTGRPKGTLVGHGALANLVAHFAAELAAGPDDTTLWLTTFSFDISALELYLPLVTGGRLAVAPDEARTNGAVLRELLERHRVTVVQATPTTWRLVLPEAAGRLAGLRVLSGGEPLPGALAAQLAATGCELRNVYGPTETTVWSTAGRVRPGGTGRVGVGTPIANTRVFVAGPDGRELPPGVRGELCIAGTGVAAGYHDRPGLTAERFGVHPVHGRHYRTGDLARWLPEGTLEILGRLDRQIKLRGNRIELGEVEAVLLEHPDVRAAAVVVAEDAAGEPVLAAFVVGPDRPEAADELWAHARGALPLSAVPQEYAVVDAFPMTGNDKVDYPALTREVARRRAAAADTGPAGADPGDPVVARLTGLWRETLQREDVDGDTNFFAAGGHSLLGATLVMKLEAAFGVKLKLTDLFDNPQPAAFARRLRELAPRGTAGESPAPE</sequence>
<evidence type="ECO:0000259" key="4">
    <source>
        <dbReference type="PROSITE" id="PS50075"/>
    </source>
</evidence>
<dbReference type="PROSITE" id="PS00455">
    <property type="entry name" value="AMP_BINDING"/>
    <property type="match status" value="1"/>
</dbReference>
<keyword evidence="3" id="KW-0597">Phosphoprotein</keyword>
<dbReference type="Pfam" id="PF00550">
    <property type="entry name" value="PP-binding"/>
    <property type="match status" value="1"/>
</dbReference>
<accession>A0ABN0YMZ3</accession>
<keyword evidence="6" id="KW-1185">Reference proteome</keyword>
<name>A0ABN0YMZ3_9ACTN</name>
<protein>
    <recommendedName>
        <fullName evidence="4">Carrier domain-containing protein</fullName>
    </recommendedName>
</protein>
<dbReference type="Gene3D" id="3.30.300.30">
    <property type="match status" value="1"/>
</dbReference>
<dbReference type="InterPro" id="IPR000873">
    <property type="entry name" value="AMP-dep_synth/lig_dom"/>
</dbReference>
<evidence type="ECO:0000313" key="5">
    <source>
        <dbReference type="EMBL" id="GAA0401760.1"/>
    </source>
</evidence>
<dbReference type="InterPro" id="IPR045851">
    <property type="entry name" value="AMP-bd_C_sf"/>
</dbReference>
<evidence type="ECO:0000313" key="6">
    <source>
        <dbReference type="Proteomes" id="UP001500879"/>
    </source>
</evidence>
<dbReference type="Pfam" id="PF00668">
    <property type="entry name" value="Condensation"/>
    <property type="match status" value="1"/>
</dbReference>
<dbReference type="InterPro" id="IPR009081">
    <property type="entry name" value="PP-bd_ACP"/>
</dbReference>
<reference evidence="5 6" key="1">
    <citation type="journal article" date="2019" name="Int. J. Syst. Evol. Microbiol.">
        <title>The Global Catalogue of Microorganisms (GCM) 10K type strain sequencing project: providing services to taxonomists for standard genome sequencing and annotation.</title>
        <authorList>
            <consortium name="The Broad Institute Genomics Platform"/>
            <consortium name="The Broad Institute Genome Sequencing Center for Infectious Disease"/>
            <person name="Wu L."/>
            <person name="Ma J."/>
        </authorList>
    </citation>
    <scope>NUCLEOTIDE SEQUENCE [LARGE SCALE GENOMIC DNA]</scope>
    <source>
        <strain evidence="5 6">JCM 4788</strain>
    </source>
</reference>
<evidence type="ECO:0000256" key="1">
    <source>
        <dbReference type="ARBA" id="ARBA00001957"/>
    </source>
</evidence>
<dbReference type="InterPro" id="IPR025110">
    <property type="entry name" value="AMP-bd_C"/>
</dbReference>
<comment type="cofactor">
    <cofactor evidence="1">
        <name>pantetheine 4'-phosphate</name>
        <dbReference type="ChEBI" id="CHEBI:47942"/>
    </cofactor>
</comment>
<gene>
    <name evidence="5" type="ORF">GCM10010357_23560</name>
</gene>
<dbReference type="PANTHER" id="PTHR45527">
    <property type="entry name" value="NONRIBOSOMAL PEPTIDE SYNTHETASE"/>
    <property type="match status" value="1"/>
</dbReference>
<dbReference type="InterPro" id="IPR010071">
    <property type="entry name" value="AA_adenyl_dom"/>
</dbReference>
<dbReference type="InterPro" id="IPR020806">
    <property type="entry name" value="PKS_PP-bd"/>
</dbReference>
<dbReference type="InterPro" id="IPR042099">
    <property type="entry name" value="ANL_N_sf"/>
</dbReference>
<dbReference type="InterPro" id="IPR036736">
    <property type="entry name" value="ACP-like_sf"/>
</dbReference>
<dbReference type="InterPro" id="IPR006162">
    <property type="entry name" value="Ppantetheine_attach_site"/>
</dbReference>
<dbReference type="RefSeq" id="WP_344022908.1">
    <property type="nucleotide sequence ID" value="NZ_BAAABX010000023.1"/>
</dbReference>
<dbReference type="SUPFAM" id="SSF56801">
    <property type="entry name" value="Acetyl-CoA synthetase-like"/>
    <property type="match status" value="1"/>
</dbReference>
<dbReference type="EMBL" id="BAAABX010000023">
    <property type="protein sequence ID" value="GAA0401760.1"/>
    <property type="molecule type" value="Genomic_DNA"/>
</dbReference>
<dbReference type="PROSITE" id="PS00012">
    <property type="entry name" value="PHOSPHOPANTETHEINE"/>
    <property type="match status" value="1"/>
</dbReference>
<comment type="caution">
    <text evidence="5">The sequence shown here is derived from an EMBL/GenBank/DDBJ whole genome shotgun (WGS) entry which is preliminary data.</text>
</comment>
<dbReference type="Pfam" id="PF13193">
    <property type="entry name" value="AMP-binding_C"/>
    <property type="match status" value="1"/>
</dbReference>
<dbReference type="InterPro" id="IPR020845">
    <property type="entry name" value="AMP-binding_CS"/>
</dbReference>
<dbReference type="SMART" id="SM00823">
    <property type="entry name" value="PKS_PP"/>
    <property type="match status" value="1"/>
</dbReference>
<dbReference type="Gene3D" id="3.30.559.10">
    <property type="entry name" value="Chloramphenicol acetyltransferase-like domain"/>
    <property type="match status" value="1"/>
</dbReference>
<dbReference type="CDD" id="cd05930">
    <property type="entry name" value="A_NRPS"/>
    <property type="match status" value="1"/>
</dbReference>
<dbReference type="SUPFAM" id="SSF52777">
    <property type="entry name" value="CoA-dependent acyltransferases"/>
    <property type="match status" value="2"/>
</dbReference>
<keyword evidence="2" id="KW-0596">Phosphopantetheine</keyword>
<evidence type="ECO:0000256" key="2">
    <source>
        <dbReference type="ARBA" id="ARBA00022450"/>
    </source>
</evidence>
<dbReference type="InterPro" id="IPR001242">
    <property type="entry name" value="Condensation_dom"/>
</dbReference>
<dbReference type="Gene3D" id="3.30.559.30">
    <property type="entry name" value="Nonribosomal peptide synthetase, condensation domain"/>
    <property type="match status" value="1"/>
</dbReference>
<evidence type="ECO:0000256" key="3">
    <source>
        <dbReference type="ARBA" id="ARBA00022553"/>
    </source>
</evidence>
<proteinExistence type="predicted"/>
<dbReference type="Pfam" id="PF00501">
    <property type="entry name" value="AMP-binding"/>
    <property type="match status" value="1"/>
</dbReference>
<dbReference type="SUPFAM" id="SSF47336">
    <property type="entry name" value="ACP-like"/>
    <property type="match status" value="1"/>
</dbReference>
<dbReference type="PROSITE" id="PS50075">
    <property type="entry name" value="CARRIER"/>
    <property type="match status" value="1"/>
</dbReference>
<dbReference type="Gene3D" id="3.40.50.12780">
    <property type="entry name" value="N-terminal domain of ligase-like"/>
    <property type="match status" value="1"/>
</dbReference>
<organism evidence="5 6">
    <name type="scientific">Streptomyces luteireticuli</name>
    <dbReference type="NCBI Taxonomy" id="173858"/>
    <lineage>
        <taxon>Bacteria</taxon>
        <taxon>Bacillati</taxon>
        <taxon>Actinomycetota</taxon>
        <taxon>Actinomycetes</taxon>
        <taxon>Kitasatosporales</taxon>
        <taxon>Streptomycetaceae</taxon>
        <taxon>Streptomyces</taxon>
    </lineage>
</organism>
<dbReference type="NCBIfam" id="TIGR01733">
    <property type="entry name" value="AA-adenyl-dom"/>
    <property type="match status" value="1"/>
</dbReference>
<dbReference type="Gene3D" id="1.10.1200.10">
    <property type="entry name" value="ACP-like"/>
    <property type="match status" value="1"/>
</dbReference>
<feature type="domain" description="Carrier" evidence="4">
    <location>
        <begin position="949"/>
        <end position="1024"/>
    </location>
</feature>
<dbReference type="PANTHER" id="PTHR45527:SF1">
    <property type="entry name" value="FATTY ACID SYNTHASE"/>
    <property type="match status" value="1"/>
</dbReference>
<dbReference type="Proteomes" id="UP001500879">
    <property type="component" value="Unassembled WGS sequence"/>
</dbReference>